<keyword evidence="3" id="KW-1133">Transmembrane helix</keyword>
<feature type="compositionally biased region" description="Low complexity" evidence="2">
    <location>
        <begin position="268"/>
        <end position="304"/>
    </location>
</feature>
<sequence>MHGFLIRMIISSNNKMKENIPNINERGRTKRKGTFRSLYFSKKKNDKPNGHNKSNMTHMFTSDIIDTTSLNDNQKEMLNEKVSKSNVYDLEIANLRVKNKFQFIYIHGAENNSSMTYNNGSNERDNNATSIDVNLMHNTANDNVHQNTNYNINNIASNNHNDDLSCEDPNHCTTIITTENENTKEASKNTEARDSPVHVNAYGKNETNQEKCSNETSNDEEVNNTKLWNIWDNLEEVRNGVINNESNCLIPNEGNSNENVMNENATNENVTNENATNENATNENATNENATNENVTNENVTNETEQIEHDPMENSPSESAPNEDIDTINHILPPTNDLRIERNIETQNELFTSMQNRNEVVNDTRRSRNSVENASNQEELDYYVLTIRDLRNTNVNESEYENDEGLELSFYQRCIIWKLLGYEIKPILEEYNLNKAIRIILFIFMLLALFSIEFTLLYNNLLKVKTEENQFLLVESNYNKLFVNNFLFQFNEKELKNWHLTNDIIKDEITKGNYMLHNNMCEVISKLNVNCDNLLEFYNKNNEINKEKLIEKSIKIYDELKKRNMCIYRVMESLLEPCNEISTRTLNNGNNYIFLFVMEKKHLKISSLFLMLTLFFFCLRIALILSRILYDFVLFVCFKNYRLSVESKRKYLAKYMWSVSTILFLEVILGDGCVVWWLHDIDPIFNYYFQYFIWYISLFCLLSCITYKIFRKCAERHDHNNCSAISYSLQYIHDFLFGMNIVFACIFIVLNINKAIVITIIVTDIVLFIDILNDSYLEQMQLTNFQEFPTNPQRKKKKYYIIENKKKKRKKFTLIRMNEHIYQEVTLESISEKHGNKNKGDNMDVDNTGGGKKWHEKKNRIFNLKNVFNKKYLKKKNIFKNVSNSSKEAENGNENNNHGALDQNNSLDNPVISSLEYCEICDERFKNVVLYPCMHGGFCETCIRSMIFNSLKLKDSFPNCPLCRDAIKNVYKISYEDYQKKVQAVTILTIRAKH</sequence>
<dbReference type="Pfam" id="PF13920">
    <property type="entry name" value="zf-C3HC4_3"/>
    <property type="match status" value="1"/>
</dbReference>
<accession>A0A1Y1JK39</accession>
<dbReference type="SMART" id="SM00184">
    <property type="entry name" value="RING"/>
    <property type="match status" value="1"/>
</dbReference>
<comment type="caution">
    <text evidence="5">The sequence shown here is derived from an EMBL/GenBank/DDBJ whole genome shotgun (WGS) entry which is preliminary data.</text>
</comment>
<dbReference type="GeneID" id="39749559"/>
<dbReference type="PROSITE" id="PS50089">
    <property type="entry name" value="ZF_RING_2"/>
    <property type="match status" value="1"/>
</dbReference>
<protein>
    <submittedName>
        <fullName evidence="5">Zinc finger protein</fullName>
    </submittedName>
</protein>
<evidence type="ECO:0000256" key="3">
    <source>
        <dbReference type="SAM" id="Phobius"/>
    </source>
</evidence>
<feature type="transmembrane region" description="Helical" evidence="3">
    <location>
        <begin position="731"/>
        <end position="749"/>
    </location>
</feature>
<dbReference type="PANTHER" id="PTHR23007">
    <property type="entry name" value="CBL"/>
    <property type="match status" value="1"/>
</dbReference>
<dbReference type="InterPro" id="IPR013083">
    <property type="entry name" value="Znf_RING/FYVE/PHD"/>
</dbReference>
<dbReference type="Proteomes" id="UP000195521">
    <property type="component" value="Unassembled WGS sequence"/>
</dbReference>
<feature type="transmembrane region" description="Helical" evidence="3">
    <location>
        <begin position="605"/>
        <end position="622"/>
    </location>
</feature>
<proteinExistence type="predicted"/>
<reference evidence="6" key="1">
    <citation type="submission" date="2017-04" db="EMBL/GenBank/DDBJ databases">
        <title>Plasmodium gonderi genome.</title>
        <authorList>
            <person name="Arisue N."/>
            <person name="Honma H."/>
            <person name="Kawai S."/>
            <person name="Tougan T."/>
            <person name="Tanabe K."/>
            <person name="Horii T."/>
        </authorList>
    </citation>
    <scope>NUCLEOTIDE SEQUENCE [LARGE SCALE GENOMIC DNA]</scope>
    <source>
        <strain evidence="6">ATCC 30045</strain>
    </source>
</reference>
<keyword evidence="1" id="KW-0862">Zinc</keyword>
<feature type="compositionally biased region" description="Low complexity" evidence="2">
    <location>
        <begin position="885"/>
        <end position="897"/>
    </location>
</feature>
<feature type="domain" description="RING-type" evidence="4">
    <location>
        <begin position="918"/>
        <end position="964"/>
    </location>
</feature>
<dbReference type="GO" id="GO:0017124">
    <property type="term" value="F:SH3 domain binding"/>
    <property type="evidence" value="ECO:0007669"/>
    <property type="project" value="TreeGrafter"/>
</dbReference>
<dbReference type="GO" id="GO:0045121">
    <property type="term" value="C:membrane raft"/>
    <property type="evidence" value="ECO:0007669"/>
    <property type="project" value="TreeGrafter"/>
</dbReference>
<dbReference type="GO" id="GO:0061630">
    <property type="term" value="F:ubiquitin protein ligase activity"/>
    <property type="evidence" value="ECO:0007669"/>
    <property type="project" value="TreeGrafter"/>
</dbReference>
<dbReference type="GO" id="GO:0007165">
    <property type="term" value="P:signal transduction"/>
    <property type="evidence" value="ECO:0007669"/>
    <property type="project" value="TreeGrafter"/>
</dbReference>
<feature type="region of interest" description="Disordered" evidence="2">
    <location>
        <begin position="885"/>
        <end position="905"/>
    </location>
</feature>
<feature type="transmembrane region" description="Helical" evidence="3">
    <location>
        <begin position="436"/>
        <end position="458"/>
    </location>
</feature>
<evidence type="ECO:0000256" key="1">
    <source>
        <dbReference type="PROSITE-ProRule" id="PRU00175"/>
    </source>
</evidence>
<dbReference type="GO" id="GO:0008270">
    <property type="term" value="F:zinc ion binding"/>
    <property type="evidence" value="ECO:0007669"/>
    <property type="project" value="UniProtKB-KW"/>
</dbReference>
<keyword evidence="1" id="KW-0479">Metal-binding</keyword>
<dbReference type="OrthoDB" id="10017393at2759"/>
<dbReference type="OMA" id="HFQYFIW"/>
<evidence type="ECO:0000313" key="6">
    <source>
        <dbReference type="Proteomes" id="UP000195521"/>
    </source>
</evidence>
<dbReference type="GO" id="GO:0005886">
    <property type="term" value="C:plasma membrane"/>
    <property type="evidence" value="ECO:0007669"/>
    <property type="project" value="TreeGrafter"/>
</dbReference>
<feature type="transmembrane region" description="Helical" evidence="3">
    <location>
        <begin position="657"/>
        <end position="679"/>
    </location>
</feature>
<feature type="transmembrane region" description="Helical" evidence="3">
    <location>
        <begin position="691"/>
        <end position="710"/>
    </location>
</feature>
<dbReference type="EMBL" id="BDQF01000014">
    <property type="protein sequence ID" value="GAW82821.1"/>
    <property type="molecule type" value="Genomic_DNA"/>
</dbReference>
<dbReference type="InterPro" id="IPR001841">
    <property type="entry name" value="Znf_RING"/>
</dbReference>
<gene>
    <name evidence="5" type="ORF">PGO_130930</name>
</gene>
<feature type="region of interest" description="Disordered" evidence="2">
    <location>
        <begin position="19"/>
        <end position="57"/>
    </location>
</feature>
<keyword evidence="3" id="KW-0812">Transmembrane</keyword>
<dbReference type="InterPro" id="IPR024162">
    <property type="entry name" value="Adaptor_Cbl"/>
</dbReference>
<keyword evidence="6" id="KW-1185">Reference proteome</keyword>
<evidence type="ECO:0000256" key="2">
    <source>
        <dbReference type="SAM" id="MobiDB-lite"/>
    </source>
</evidence>
<dbReference type="SUPFAM" id="SSF57850">
    <property type="entry name" value="RING/U-box"/>
    <property type="match status" value="1"/>
</dbReference>
<evidence type="ECO:0000313" key="5">
    <source>
        <dbReference type="EMBL" id="GAW82821.1"/>
    </source>
</evidence>
<keyword evidence="3" id="KW-0472">Membrane</keyword>
<dbReference type="Gene3D" id="3.30.40.10">
    <property type="entry name" value="Zinc/RING finger domain, C3HC4 (zinc finger)"/>
    <property type="match status" value="1"/>
</dbReference>
<evidence type="ECO:0000259" key="4">
    <source>
        <dbReference type="PROSITE" id="PS50089"/>
    </source>
</evidence>
<name>A0A1Y1JK39_PLAGO</name>
<dbReference type="RefSeq" id="XP_028545410.1">
    <property type="nucleotide sequence ID" value="XM_028689609.1"/>
</dbReference>
<dbReference type="GO" id="GO:0023051">
    <property type="term" value="P:regulation of signaling"/>
    <property type="evidence" value="ECO:0007669"/>
    <property type="project" value="InterPro"/>
</dbReference>
<dbReference type="PANTHER" id="PTHR23007:SF11">
    <property type="entry name" value="E3 UBIQUITIN-PROTEIN LIGASE CBL"/>
    <property type="match status" value="1"/>
</dbReference>
<keyword evidence="1" id="KW-0863">Zinc-finger</keyword>
<organism evidence="5 6">
    <name type="scientific">Plasmodium gonderi</name>
    <dbReference type="NCBI Taxonomy" id="77519"/>
    <lineage>
        <taxon>Eukaryota</taxon>
        <taxon>Sar</taxon>
        <taxon>Alveolata</taxon>
        <taxon>Apicomplexa</taxon>
        <taxon>Aconoidasida</taxon>
        <taxon>Haemosporida</taxon>
        <taxon>Plasmodiidae</taxon>
        <taxon>Plasmodium</taxon>
        <taxon>Plasmodium (Plasmodium)</taxon>
    </lineage>
</organism>
<dbReference type="AlphaFoldDB" id="A0A1Y1JK39"/>
<feature type="region of interest" description="Disordered" evidence="2">
    <location>
        <begin position="268"/>
        <end position="324"/>
    </location>
</feature>